<dbReference type="EMBL" id="BAAARW010000012">
    <property type="protein sequence ID" value="GAA2424385.1"/>
    <property type="molecule type" value="Genomic_DNA"/>
</dbReference>
<gene>
    <name evidence="2" type="ORF">GCM10010191_40870</name>
</gene>
<sequence length="245" mass="26262">MTESSKSHSAASAAPSTAASAAKANRQAAKLRAALREREGRVQELERRLIALETSTTVQFGRLVAGAARNPRRRGTKLPRELYRLWKKRNIPSVAPTVRESDRLQLDHVDRPEDRLLVAQPYDGLIIAGVLGRDAAAELAGQAKVISLFPHDAKIALDTADADVLVVDAAAGEPGGPWAYLGTPGMYDRDRVLEEVRGLARERGLPLVLWGEAPPPTLAVLDWDAHATGFAQLAEAAAPDPAPAP</sequence>
<evidence type="ECO:0000313" key="3">
    <source>
        <dbReference type="Proteomes" id="UP001501231"/>
    </source>
</evidence>
<feature type="compositionally biased region" description="Low complexity" evidence="1">
    <location>
        <begin position="7"/>
        <end position="32"/>
    </location>
</feature>
<dbReference type="Proteomes" id="UP001501231">
    <property type="component" value="Unassembled WGS sequence"/>
</dbReference>
<name>A0ABN3J836_9ACTN</name>
<comment type="caution">
    <text evidence="2">The sequence shown here is derived from an EMBL/GenBank/DDBJ whole genome shotgun (WGS) entry which is preliminary data.</text>
</comment>
<organism evidence="2 3">
    <name type="scientific">Actinomadura vinacea</name>
    <dbReference type="NCBI Taxonomy" id="115336"/>
    <lineage>
        <taxon>Bacteria</taxon>
        <taxon>Bacillati</taxon>
        <taxon>Actinomycetota</taxon>
        <taxon>Actinomycetes</taxon>
        <taxon>Streptosporangiales</taxon>
        <taxon>Thermomonosporaceae</taxon>
        <taxon>Actinomadura</taxon>
    </lineage>
</organism>
<feature type="region of interest" description="Disordered" evidence="1">
    <location>
        <begin position="1"/>
        <end position="32"/>
    </location>
</feature>
<keyword evidence="3" id="KW-1185">Reference proteome</keyword>
<evidence type="ECO:0000313" key="2">
    <source>
        <dbReference type="EMBL" id="GAA2424385.1"/>
    </source>
</evidence>
<proteinExistence type="predicted"/>
<evidence type="ECO:0000256" key="1">
    <source>
        <dbReference type="SAM" id="MobiDB-lite"/>
    </source>
</evidence>
<accession>A0ABN3J836</accession>
<reference evidence="2 3" key="1">
    <citation type="journal article" date="2019" name="Int. J. Syst. Evol. Microbiol.">
        <title>The Global Catalogue of Microorganisms (GCM) 10K type strain sequencing project: providing services to taxonomists for standard genome sequencing and annotation.</title>
        <authorList>
            <consortium name="The Broad Institute Genomics Platform"/>
            <consortium name="The Broad Institute Genome Sequencing Center for Infectious Disease"/>
            <person name="Wu L."/>
            <person name="Ma J."/>
        </authorList>
    </citation>
    <scope>NUCLEOTIDE SEQUENCE [LARGE SCALE GENOMIC DNA]</scope>
    <source>
        <strain evidence="2 3">JCM 3325</strain>
    </source>
</reference>
<protein>
    <submittedName>
        <fullName evidence="2">Uncharacterized protein</fullName>
    </submittedName>
</protein>
<dbReference type="RefSeq" id="WP_344590682.1">
    <property type="nucleotide sequence ID" value="NZ_BAAARW010000012.1"/>
</dbReference>